<dbReference type="PANTHER" id="PTHR45138:SF6">
    <property type="entry name" value="DIGUANYLATE CYCLASE DGCN"/>
    <property type="match status" value="1"/>
</dbReference>
<feature type="coiled-coil region" evidence="2">
    <location>
        <begin position="90"/>
        <end position="117"/>
    </location>
</feature>
<evidence type="ECO:0000256" key="1">
    <source>
        <dbReference type="ARBA" id="ARBA00012528"/>
    </source>
</evidence>
<accession>Q30SL4</accession>
<dbReference type="InterPro" id="IPR050469">
    <property type="entry name" value="Diguanylate_Cyclase"/>
</dbReference>
<dbReference type="PANTHER" id="PTHR45138">
    <property type="entry name" value="REGULATORY COMPONENTS OF SENSORY TRANSDUCTION SYSTEM"/>
    <property type="match status" value="1"/>
</dbReference>
<dbReference type="GO" id="GO:0052621">
    <property type="term" value="F:diguanylate cyclase activity"/>
    <property type="evidence" value="ECO:0007669"/>
    <property type="project" value="UniProtKB-EC"/>
</dbReference>
<evidence type="ECO:0000313" key="5">
    <source>
        <dbReference type="Proteomes" id="UP000002714"/>
    </source>
</evidence>
<dbReference type="RefSeq" id="WP_011372371.1">
    <property type="nucleotide sequence ID" value="NC_007575.1"/>
</dbReference>
<reference evidence="4 5" key="1">
    <citation type="journal article" date="2008" name="Appl. Environ. Microbiol.">
        <title>Genome of the epsilonproteobacterial chemolithoautotroph Sulfurimonas denitrificans.</title>
        <authorList>
            <person name="Sievert S.M."/>
            <person name="Scott K.M."/>
            <person name="Klotz M.G."/>
            <person name="Chain P.S.G."/>
            <person name="Hauser L.J."/>
            <person name="Hemp J."/>
            <person name="Huegler M."/>
            <person name="Land M."/>
            <person name="Lapidus A."/>
            <person name="Larimer F.W."/>
            <person name="Lucas S."/>
            <person name="Malfatti S.A."/>
            <person name="Meyer F."/>
            <person name="Paulsen I.T."/>
            <person name="Ren Q."/>
            <person name="Simon J."/>
            <person name="Bailey K."/>
            <person name="Diaz E."/>
            <person name="Fitzpatrick K.A."/>
            <person name="Glover B."/>
            <person name="Gwatney N."/>
            <person name="Korajkic A."/>
            <person name="Long A."/>
            <person name="Mobberley J.M."/>
            <person name="Pantry S.N."/>
            <person name="Pazder G."/>
            <person name="Peterson S."/>
            <person name="Quintanilla J.D."/>
            <person name="Sprinkle R."/>
            <person name="Stephens J."/>
            <person name="Thomas P."/>
            <person name="Vaughn R."/>
            <person name="Weber M.J."/>
            <person name="Wooten L.L."/>
        </authorList>
    </citation>
    <scope>NUCLEOTIDE SEQUENCE [LARGE SCALE GENOMIC DNA]</scope>
    <source>
        <strain evidence="5">ATCC 33889 / DSM 1251</strain>
    </source>
</reference>
<evidence type="ECO:0000256" key="2">
    <source>
        <dbReference type="SAM" id="Coils"/>
    </source>
</evidence>
<sequence length="274" mass="31407">MQQANKKLLQIISNETKNSIKDMDVVTPAIYTEIFSKFALSHDTDITQESKIAENLLSQKITLLTNLQESTSNNAKKLSENTDKALLAIKEKNESTLKDIFKETQELQREIERLKKSVYKDELTNVHNRKWLHDYCLEDDSQNFKESGTLVITDLNYFKIINDTYGHIIGDKVLIYIAGQLKKTKESVVRYGGDEFIVIFNDSTSTEDVSSIMNKIREDVIKKSLFVKESSFKVSFSFGSCRFNKGDLLSDVIESADNNMYQDKLEIKKRVTGI</sequence>
<evidence type="ECO:0000259" key="3">
    <source>
        <dbReference type="PROSITE" id="PS50887"/>
    </source>
</evidence>
<dbReference type="EMBL" id="CP000153">
    <property type="protein sequence ID" value="ABB44017.1"/>
    <property type="molecule type" value="Genomic_DNA"/>
</dbReference>
<dbReference type="eggNOG" id="COG2199">
    <property type="taxonomic scope" value="Bacteria"/>
</dbReference>
<protein>
    <recommendedName>
        <fullName evidence="1">diguanylate cyclase</fullName>
        <ecNumber evidence="1">2.7.7.65</ecNumber>
    </recommendedName>
</protein>
<dbReference type="GO" id="GO:0043709">
    <property type="term" value="P:cell adhesion involved in single-species biofilm formation"/>
    <property type="evidence" value="ECO:0007669"/>
    <property type="project" value="TreeGrafter"/>
</dbReference>
<dbReference type="InterPro" id="IPR043128">
    <property type="entry name" value="Rev_trsase/Diguanyl_cyclase"/>
</dbReference>
<evidence type="ECO:0000313" key="4">
    <source>
        <dbReference type="EMBL" id="ABB44017.1"/>
    </source>
</evidence>
<dbReference type="SMART" id="SM00267">
    <property type="entry name" value="GGDEF"/>
    <property type="match status" value="1"/>
</dbReference>
<dbReference type="EC" id="2.7.7.65" evidence="1"/>
<dbReference type="InterPro" id="IPR000160">
    <property type="entry name" value="GGDEF_dom"/>
</dbReference>
<dbReference type="GO" id="GO:1902201">
    <property type="term" value="P:negative regulation of bacterial-type flagellum-dependent cell motility"/>
    <property type="evidence" value="ECO:0007669"/>
    <property type="project" value="TreeGrafter"/>
</dbReference>
<keyword evidence="2" id="KW-0175">Coiled coil</keyword>
<name>Q30SL4_SULDN</name>
<feature type="domain" description="GGDEF" evidence="3">
    <location>
        <begin position="146"/>
        <end position="274"/>
    </location>
</feature>
<dbReference type="HOGENOM" id="CLU_000445_11_16_7"/>
<dbReference type="Gene3D" id="3.30.70.270">
    <property type="match status" value="1"/>
</dbReference>
<dbReference type="InterPro" id="IPR029787">
    <property type="entry name" value="Nucleotide_cyclase"/>
</dbReference>
<keyword evidence="5" id="KW-1185">Reference proteome</keyword>
<dbReference type="STRING" id="326298.Suden_0738"/>
<gene>
    <name evidence="4" type="ordered locus">Suden_0738</name>
</gene>
<dbReference type="OrthoDB" id="5445305at2"/>
<proteinExistence type="predicted"/>
<dbReference type="AlphaFoldDB" id="Q30SL4"/>
<dbReference type="NCBIfam" id="TIGR00254">
    <property type="entry name" value="GGDEF"/>
    <property type="match status" value="1"/>
</dbReference>
<dbReference type="PROSITE" id="PS50887">
    <property type="entry name" value="GGDEF"/>
    <property type="match status" value="1"/>
</dbReference>
<dbReference type="Proteomes" id="UP000002714">
    <property type="component" value="Chromosome"/>
</dbReference>
<dbReference type="KEGG" id="tdn:Suden_0738"/>
<organism evidence="4 5">
    <name type="scientific">Sulfurimonas denitrificans (strain ATCC 33889 / DSM 1251)</name>
    <name type="common">Thiomicrospira denitrificans (strain ATCC 33889 / DSM 1251)</name>
    <dbReference type="NCBI Taxonomy" id="326298"/>
    <lineage>
        <taxon>Bacteria</taxon>
        <taxon>Pseudomonadati</taxon>
        <taxon>Campylobacterota</taxon>
        <taxon>Epsilonproteobacteria</taxon>
        <taxon>Campylobacterales</taxon>
        <taxon>Sulfurimonadaceae</taxon>
        <taxon>Sulfurimonas</taxon>
    </lineage>
</organism>
<dbReference type="Pfam" id="PF00990">
    <property type="entry name" value="GGDEF"/>
    <property type="match status" value="1"/>
</dbReference>
<dbReference type="GO" id="GO:0005886">
    <property type="term" value="C:plasma membrane"/>
    <property type="evidence" value="ECO:0007669"/>
    <property type="project" value="TreeGrafter"/>
</dbReference>
<dbReference type="SUPFAM" id="SSF55073">
    <property type="entry name" value="Nucleotide cyclase"/>
    <property type="match status" value="1"/>
</dbReference>
<dbReference type="CDD" id="cd01949">
    <property type="entry name" value="GGDEF"/>
    <property type="match status" value="1"/>
</dbReference>